<dbReference type="AlphaFoldDB" id="A0A6B2LYY6"/>
<protein>
    <submittedName>
        <fullName evidence="1">Uncharacterized protein</fullName>
    </submittedName>
</protein>
<accession>A0A6B2LYY6</accession>
<sequence length="44" mass="4972">MNSSLSLYIPNLNCTVLTSRCKDLSIWAKCNTLNNLSVTFKYSN</sequence>
<proteinExistence type="predicted"/>
<reference evidence="1" key="1">
    <citation type="journal article" date="2020" name="J. Eukaryot. Microbiol.">
        <title>De novo Sequencing, Assembly and Annotation of the Transcriptome for the Free-Living Testate Amoeba Arcella intermedia.</title>
        <authorList>
            <person name="Ribeiro G.M."/>
            <person name="Porfirio-Sousa A.L."/>
            <person name="Maurer-Alcala X.X."/>
            <person name="Katz L.A."/>
            <person name="Lahr D.J.G."/>
        </authorList>
    </citation>
    <scope>NUCLEOTIDE SEQUENCE</scope>
</reference>
<evidence type="ECO:0000313" key="1">
    <source>
        <dbReference type="EMBL" id="NDV41616.1"/>
    </source>
</evidence>
<organism evidence="1">
    <name type="scientific">Arcella intermedia</name>
    <dbReference type="NCBI Taxonomy" id="1963864"/>
    <lineage>
        <taxon>Eukaryota</taxon>
        <taxon>Amoebozoa</taxon>
        <taxon>Tubulinea</taxon>
        <taxon>Elardia</taxon>
        <taxon>Arcellinida</taxon>
        <taxon>Sphaerothecina</taxon>
        <taxon>Arcellidae</taxon>
        <taxon>Arcella</taxon>
    </lineage>
</organism>
<dbReference type="EMBL" id="GIBP01012647">
    <property type="protein sequence ID" value="NDV41616.1"/>
    <property type="molecule type" value="Transcribed_RNA"/>
</dbReference>
<name>A0A6B2LYY6_9EUKA</name>